<sequence>MRPPTVAVVTITRDRDAHLHRQRVGLAADPPDRHVVVGMGVRPALADVPGAPPVTVVEVPVPDSGLPLAAARNAGAAAADADLLVFLDVDCIPAPAMLRRYADAVRRVDGPALLCGPVHYLPPPPDGGYPVDGLAALAPPHPARPAPPDGEIVAETRFALFWSLSFAVTAATWTALGGFCTDYTGYGGEDTDFACAAQDAGAGLFWVGGADAFHQHHPPARETPARIAEIVRNARLFHRRRGWWPMTGWLDDLAARGVVVFDPDRGVLHLTPGGPP</sequence>
<evidence type="ECO:0000313" key="6">
    <source>
        <dbReference type="Proteomes" id="UP000694287"/>
    </source>
</evidence>
<dbReference type="PANTHER" id="PTHR43179">
    <property type="entry name" value="RHAMNOSYLTRANSFERASE WBBL"/>
    <property type="match status" value="1"/>
</dbReference>
<dbReference type="PANTHER" id="PTHR43179:SF12">
    <property type="entry name" value="GALACTOFURANOSYLTRANSFERASE GLFT2"/>
    <property type="match status" value="1"/>
</dbReference>
<accession>A0ABS6UUV5</accession>
<evidence type="ECO:0000313" key="5">
    <source>
        <dbReference type="EMBL" id="MBW0136043.1"/>
    </source>
</evidence>
<dbReference type="EMBL" id="JADQDK010000001">
    <property type="protein sequence ID" value="MBW0136043.1"/>
    <property type="molecule type" value="Genomic_DNA"/>
</dbReference>
<proteinExistence type="inferred from homology"/>
<evidence type="ECO:0000256" key="3">
    <source>
        <dbReference type="ARBA" id="ARBA00022679"/>
    </source>
</evidence>
<dbReference type="RefSeq" id="WP_218616196.1">
    <property type="nucleotide sequence ID" value="NZ_JADQDK010000001.1"/>
</dbReference>
<organism evidence="5 6">
    <name type="scientific">Pseudonocardia abyssalis</name>
    <dbReference type="NCBI Taxonomy" id="2792008"/>
    <lineage>
        <taxon>Bacteria</taxon>
        <taxon>Bacillati</taxon>
        <taxon>Actinomycetota</taxon>
        <taxon>Actinomycetes</taxon>
        <taxon>Pseudonocardiales</taxon>
        <taxon>Pseudonocardiaceae</taxon>
        <taxon>Pseudonocardia</taxon>
    </lineage>
</organism>
<dbReference type="InterPro" id="IPR001173">
    <property type="entry name" value="Glyco_trans_2-like"/>
</dbReference>
<feature type="domain" description="Glycosyltransferase 2-like" evidence="4">
    <location>
        <begin position="68"/>
        <end position="106"/>
    </location>
</feature>
<reference evidence="5 6" key="1">
    <citation type="submission" date="2020-11" db="EMBL/GenBank/DDBJ databases">
        <title>Pseudonocardia abyssalis sp. nov. and Pseudonocardia oceani sp. nov., description and phylogenomic analysis of two novel actinomycetes isolated from the deep Southern Ocean.</title>
        <authorList>
            <person name="Parra J."/>
        </authorList>
    </citation>
    <scope>NUCLEOTIDE SEQUENCE [LARGE SCALE GENOMIC DNA]</scope>
    <source>
        <strain evidence="5 6">KRD-168</strain>
    </source>
</reference>
<evidence type="ECO:0000256" key="2">
    <source>
        <dbReference type="ARBA" id="ARBA00022676"/>
    </source>
</evidence>
<dbReference type="Pfam" id="PF00535">
    <property type="entry name" value="Glycos_transf_2"/>
    <property type="match status" value="1"/>
</dbReference>
<gene>
    <name evidence="5" type="ORF">I4I81_17490</name>
</gene>
<comment type="caution">
    <text evidence="5">The sequence shown here is derived from an EMBL/GenBank/DDBJ whole genome shotgun (WGS) entry which is preliminary data.</text>
</comment>
<keyword evidence="3" id="KW-0808">Transferase</keyword>
<comment type="similarity">
    <text evidence="1">Belongs to the glycosyltransferase 2 family.</text>
</comment>
<evidence type="ECO:0000256" key="1">
    <source>
        <dbReference type="ARBA" id="ARBA00006739"/>
    </source>
</evidence>
<protein>
    <submittedName>
        <fullName evidence="5">Glycosyltransferase</fullName>
    </submittedName>
</protein>
<name>A0ABS6UUV5_9PSEU</name>
<keyword evidence="2" id="KW-0328">Glycosyltransferase</keyword>
<evidence type="ECO:0000259" key="4">
    <source>
        <dbReference type="Pfam" id="PF00535"/>
    </source>
</evidence>
<dbReference type="Proteomes" id="UP000694287">
    <property type="component" value="Unassembled WGS sequence"/>
</dbReference>
<keyword evidence="6" id="KW-1185">Reference proteome</keyword>